<gene>
    <name evidence="1" type="ORF">AQPE_4099</name>
</gene>
<reference evidence="1" key="1">
    <citation type="journal article" date="2020" name="Int. J. Syst. Evol. Microbiol.">
        <title>Aquipluma nitroreducens gen. nov. sp. nov., a novel facultatively anaerobic bacterium isolated from a freshwater lake.</title>
        <authorList>
            <person name="Watanabe M."/>
            <person name="Kojima H."/>
            <person name="Fukui M."/>
        </authorList>
    </citation>
    <scope>NUCLEOTIDE SEQUENCE</scope>
    <source>
        <strain evidence="1">MeG22</strain>
    </source>
</reference>
<dbReference type="EMBL" id="AP018694">
    <property type="protein sequence ID" value="BBE19911.1"/>
    <property type="molecule type" value="Genomic_DNA"/>
</dbReference>
<organism evidence="1 2">
    <name type="scientific">Aquipluma nitroreducens</name>
    <dbReference type="NCBI Taxonomy" id="2010828"/>
    <lineage>
        <taxon>Bacteria</taxon>
        <taxon>Pseudomonadati</taxon>
        <taxon>Bacteroidota</taxon>
        <taxon>Bacteroidia</taxon>
        <taxon>Marinilabiliales</taxon>
        <taxon>Prolixibacteraceae</taxon>
        <taxon>Aquipluma</taxon>
    </lineage>
</organism>
<sequence length="38" mass="4880">MEKTLFIWIYQRKQLKNVIQRYDYFDSLIHVSIEIRKY</sequence>
<dbReference type="AlphaFoldDB" id="A0A5K7SE91"/>
<evidence type="ECO:0000313" key="2">
    <source>
        <dbReference type="Proteomes" id="UP001193389"/>
    </source>
</evidence>
<accession>A0A5K7SE91</accession>
<protein>
    <submittedName>
        <fullName evidence="1">Uncharacterized protein</fullName>
    </submittedName>
</protein>
<dbReference type="Proteomes" id="UP001193389">
    <property type="component" value="Chromosome"/>
</dbReference>
<proteinExistence type="predicted"/>
<keyword evidence="2" id="KW-1185">Reference proteome</keyword>
<evidence type="ECO:0000313" key="1">
    <source>
        <dbReference type="EMBL" id="BBE19911.1"/>
    </source>
</evidence>
<name>A0A5K7SE91_9BACT</name>
<dbReference type="KEGG" id="anf:AQPE_4099"/>